<feature type="region of interest" description="Disordered" evidence="1">
    <location>
        <begin position="51"/>
        <end position="70"/>
    </location>
</feature>
<dbReference type="AlphaFoldDB" id="A0AAD7HW94"/>
<evidence type="ECO:0000256" key="1">
    <source>
        <dbReference type="SAM" id="MobiDB-lite"/>
    </source>
</evidence>
<reference evidence="2" key="1">
    <citation type="submission" date="2023-03" db="EMBL/GenBank/DDBJ databases">
        <title>Massive genome expansion in bonnet fungi (Mycena s.s.) driven by repeated elements and novel gene families across ecological guilds.</title>
        <authorList>
            <consortium name="Lawrence Berkeley National Laboratory"/>
            <person name="Harder C.B."/>
            <person name="Miyauchi S."/>
            <person name="Viragh M."/>
            <person name="Kuo A."/>
            <person name="Thoen E."/>
            <person name="Andreopoulos B."/>
            <person name="Lu D."/>
            <person name="Skrede I."/>
            <person name="Drula E."/>
            <person name="Henrissat B."/>
            <person name="Morin E."/>
            <person name="Kohler A."/>
            <person name="Barry K."/>
            <person name="LaButti K."/>
            <person name="Morin E."/>
            <person name="Salamov A."/>
            <person name="Lipzen A."/>
            <person name="Mereny Z."/>
            <person name="Hegedus B."/>
            <person name="Baldrian P."/>
            <person name="Stursova M."/>
            <person name="Weitz H."/>
            <person name="Taylor A."/>
            <person name="Grigoriev I.V."/>
            <person name="Nagy L.G."/>
            <person name="Martin F."/>
            <person name="Kauserud H."/>
        </authorList>
    </citation>
    <scope>NUCLEOTIDE SEQUENCE</scope>
    <source>
        <strain evidence="2">CBHHK182m</strain>
    </source>
</reference>
<evidence type="ECO:0000313" key="2">
    <source>
        <dbReference type="EMBL" id="KAJ7728750.1"/>
    </source>
</evidence>
<proteinExistence type="predicted"/>
<dbReference type="EMBL" id="JARKIB010000170">
    <property type="protein sequence ID" value="KAJ7728750.1"/>
    <property type="molecule type" value="Genomic_DNA"/>
</dbReference>
<evidence type="ECO:0000313" key="3">
    <source>
        <dbReference type="Proteomes" id="UP001215598"/>
    </source>
</evidence>
<keyword evidence="3" id="KW-1185">Reference proteome</keyword>
<protein>
    <submittedName>
        <fullName evidence="2">Uncharacterized protein</fullName>
    </submittedName>
</protein>
<accession>A0AAD7HW94</accession>
<sequence>MPRRRLVLAPRLRGTRMRIRRRSRVRGVDGGMWVLSREEYGVNGGGSSGWERGWARGGRGGREGWRGRGTRRRCTCTSPATLRQRCSARNQTHPRAHDCSAPRAPPAHTARGVGVLALQVPPCRAAGPLRRRVWGDSRRLRRVCGEYLSHARRADLQDHEQEYHGWLQILSGRNRRALRSAASIRRSWYFLYSYSAAEGAKWAQITYGLGAAALSSTTLLLLRHRVEFILPVRTASCSAAPSH</sequence>
<dbReference type="Proteomes" id="UP001215598">
    <property type="component" value="Unassembled WGS sequence"/>
</dbReference>
<name>A0AAD7HW94_9AGAR</name>
<gene>
    <name evidence="2" type="ORF">B0H16DRAFT_239753</name>
</gene>
<comment type="caution">
    <text evidence="2">The sequence shown here is derived from an EMBL/GenBank/DDBJ whole genome shotgun (WGS) entry which is preliminary data.</text>
</comment>
<organism evidence="2 3">
    <name type="scientific">Mycena metata</name>
    <dbReference type="NCBI Taxonomy" id="1033252"/>
    <lineage>
        <taxon>Eukaryota</taxon>
        <taxon>Fungi</taxon>
        <taxon>Dikarya</taxon>
        <taxon>Basidiomycota</taxon>
        <taxon>Agaricomycotina</taxon>
        <taxon>Agaricomycetes</taxon>
        <taxon>Agaricomycetidae</taxon>
        <taxon>Agaricales</taxon>
        <taxon>Marasmiineae</taxon>
        <taxon>Mycenaceae</taxon>
        <taxon>Mycena</taxon>
    </lineage>
</organism>